<protein>
    <submittedName>
        <fullName evidence="2">Multidrug resistance efflux pump</fullName>
    </submittedName>
</protein>
<dbReference type="GO" id="GO:0015562">
    <property type="term" value="F:efflux transmembrane transporter activity"/>
    <property type="evidence" value="ECO:0007669"/>
    <property type="project" value="TreeGrafter"/>
</dbReference>
<dbReference type="AlphaFoldDB" id="A0A562J5I4"/>
<proteinExistence type="predicted"/>
<dbReference type="Proteomes" id="UP000315343">
    <property type="component" value="Unassembled WGS sequence"/>
</dbReference>
<feature type="transmembrane region" description="Helical" evidence="1">
    <location>
        <begin position="7"/>
        <end position="25"/>
    </location>
</feature>
<evidence type="ECO:0000313" key="2">
    <source>
        <dbReference type="EMBL" id="TWH78461.1"/>
    </source>
</evidence>
<keyword evidence="3" id="KW-1185">Reference proteome</keyword>
<reference evidence="2 3" key="1">
    <citation type="submission" date="2019-07" db="EMBL/GenBank/DDBJ databases">
        <title>Genomic Encyclopedia of Type Strains, Phase I: the one thousand microbial genomes (KMG-I) project.</title>
        <authorList>
            <person name="Kyrpides N."/>
        </authorList>
    </citation>
    <scope>NUCLEOTIDE SEQUENCE [LARGE SCALE GENOMIC DNA]</scope>
    <source>
        <strain evidence="2 3">DSM 13558</strain>
    </source>
</reference>
<sequence length="422" mass="47236">MKKNIKTVIIIVTVIIVFLFVYFMLSKDDEAIEVSTMKTYYGSVTKSIELSGVIKSADYEEITIPSELKVLKTYVEENSTVEKGQLLAELDSTDLLIELKKSEINLEKLYSDLDESKNGDSQVSILKNKLLKSQEAYNNVKSDLETSYEDLKKISVLYDENAISKLEYDRYDSAAKDLESKLNIANLDYSDAEANYNDYIKSLQIDTINTGRDINTLKLDIENINNKIENNKIYASVNGVVTEFPLNEGRKTSAGSKIIIYDTNSYEFTAKAPQEDAVLIREGQKSMVYLNGMSSVYEGEVINVGKTAEIDKDSGSKTPKVEITIKITNSDNFIKSGYEGKANIIIDISDNSLLLKNESLKRDVDGKMYLFVLKNNTVEKKYVVTGLSDGYLTEVSGIPEGEKVILNPPEELIDGDSVKLKN</sequence>
<dbReference type="PANTHER" id="PTHR30469">
    <property type="entry name" value="MULTIDRUG RESISTANCE PROTEIN MDTA"/>
    <property type="match status" value="1"/>
</dbReference>
<dbReference type="EMBL" id="VLKH01000009">
    <property type="protein sequence ID" value="TWH78461.1"/>
    <property type="molecule type" value="Genomic_DNA"/>
</dbReference>
<gene>
    <name evidence="2" type="ORF">LY60_02921</name>
</gene>
<keyword evidence="1" id="KW-1133">Transmembrane helix</keyword>
<comment type="caution">
    <text evidence="2">The sequence shown here is derived from an EMBL/GenBank/DDBJ whole genome shotgun (WGS) entry which is preliminary data.</text>
</comment>
<keyword evidence="1" id="KW-0812">Transmembrane</keyword>
<accession>A0A562J5I4</accession>
<dbReference type="PANTHER" id="PTHR30469:SF33">
    <property type="entry name" value="SLR1207 PROTEIN"/>
    <property type="match status" value="1"/>
</dbReference>
<evidence type="ECO:0000256" key="1">
    <source>
        <dbReference type="SAM" id="Phobius"/>
    </source>
</evidence>
<evidence type="ECO:0000313" key="3">
    <source>
        <dbReference type="Proteomes" id="UP000315343"/>
    </source>
</evidence>
<name>A0A562J5I4_9FIRM</name>
<dbReference type="GO" id="GO:1990281">
    <property type="term" value="C:efflux pump complex"/>
    <property type="evidence" value="ECO:0007669"/>
    <property type="project" value="TreeGrafter"/>
</dbReference>
<dbReference type="Gene3D" id="2.40.50.100">
    <property type="match status" value="1"/>
</dbReference>
<organism evidence="2 3">
    <name type="scientific">Sedimentibacter saalensis</name>
    <dbReference type="NCBI Taxonomy" id="130788"/>
    <lineage>
        <taxon>Bacteria</taxon>
        <taxon>Bacillati</taxon>
        <taxon>Bacillota</taxon>
        <taxon>Tissierellia</taxon>
        <taxon>Sedimentibacter</taxon>
    </lineage>
</organism>
<dbReference type="RefSeq" id="WP_170226246.1">
    <property type="nucleotide sequence ID" value="NZ_JAYFNS010000011.1"/>
</dbReference>
<keyword evidence="1" id="KW-0472">Membrane</keyword>
<dbReference type="Gene3D" id="2.40.420.20">
    <property type="match status" value="1"/>
</dbReference>